<dbReference type="Proteomes" id="UP000274772">
    <property type="component" value="Chromosome"/>
</dbReference>
<reference evidence="2 3" key="1">
    <citation type="submission" date="2018-05" db="EMBL/GenBank/DDBJ databases">
        <title>Complete genome sequencing of three human clinical isolates of Staphylococcus caprae reveals virulence factors similar to those of S. epidermidis and S. capitis.</title>
        <authorList>
            <person name="Watanabe S."/>
            <person name="Cui L."/>
        </authorList>
    </citation>
    <scope>NUCLEOTIDE SEQUENCE [LARGE SCALE GENOMIC DNA]</scope>
    <source>
        <strain evidence="2 3">JMUB590</strain>
    </source>
</reference>
<evidence type="ECO:0000313" key="2">
    <source>
        <dbReference type="EMBL" id="BBD92789.1"/>
    </source>
</evidence>
<protein>
    <recommendedName>
        <fullName evidence="4">Phage protein</fullName>
    </recommendedName>
</protein>
<keyword evidence="1" id="KW-1133">Transmembrane helix</keyword>
<keyword evidence="1" id="KW-0812">Transmembrane</keyword>
<dbReference type="RefSeq" id="WP_002442387.1">
    <property type="nucleotide sequence ID" value="NZ_AP018586.1"/>
</dbReference>
<keyword evidence="1" id="KW-0472">Membrane</keyword>
<evidence type="ECO:0000313" key="3">
    <source>
        <dbReference type="Proteomes" id="UP000274772"/>
    </source>
</evidence>
<dbReference type="GeneID" id="58051485"/>
<proteinExistence type="predicted"/>
<name>A0ABN5W7N2_9STAP</name>
<keyword evidence="3" id="KW-1185">Reference proteome</keyword>
<accession>A0ABN5W7N2</accession>
<dbReference type="EMBL" id="AP018586">
    <property type="protein sequence ID" value="BBD92789.1"/>
    <property type="molecule type" value="Genomic_DNA"/>
</dbReference>
<organism evidence="2 3">
    <name type="scientific">Staphylococcus caprae</name>
    <dbReference type="NCBI Taxonomy" id="29380"/>
    <lineage>
        <taxon>Bacteria</taxon>
        <taxon>Bacillati</taxon>
        <taxon>Bacillota</taxon>
        <taxon>Bacilli</taxon>
        <taxon>Bacillales</taxon>
        <taxon>Staphylococcaceae</taxon>
        <taxon>Staphylococcus</taxon>
    </lineage>
</organism>
<feature type="transmembrane region" description="Helical" evidence="1">
    <location>
        <begin position="108"/>
        <end position="127"/>
    </location>
</feature>
<evidence type="ECO:0000256" key="1">
    <source>
        <dbReference type="SAM" id="Phobius"/>
    </source>
</evidence>
<gene>
    <name evidence="2" type="ORF">JMUB590_1732</name>
</gene>
<sequence>MTENKHFVTEAKWQESREELIDRINNVDSKHTINYGKLSEKIAEGNAYQKQSYEVQKDTNQQMKQLNETNGKQWDAIKEIKFVVKNHEEDIEEVKGSVKERQKNNTNITIALIGGGATVISAAFGLAKLLF</sequence>
<evidence type="ECO:0008006" key="4">
    <source>
        <dbReference type="Google" id="ProtNLM"/>
    </source>
</evidence>